<accession>A0A8H9R021</accession>
<reference evidence="2" key="1">
    <citation type="journal article" date="2018" name="Genome Biol.">
        <title>SKESA: strategic k-mer extension for scrupulous assemblies.</title>
        <authorList>
            <person name="Souvorov A."/>
            <person name="Agarwala R."/>
            <person name="Lipman D.J."/>
        </authorList>
    </citation>
    <scope>NUCLEOTIDE SEQUENCE</scope>
    <source>
        <strain evidence="2">C8</strain>
    </source>
</reference>
<dbReference type="EMBL" id="DACTCB010000011">
    <property type="protein sequence ID" value="HAT4308364.1"/>
    <property type="molecule type" value="Genomic_DNA"/>
</dbReference>
<dbReference type="Proteomes" id="UP000859547">
    <property type="component" value="Unassembled WGS sequence"/>
</dbReference>
<name>A0A8H9R021_CLOPF</name>
<organism evidence="2">
    <name type="scientific">Clostridium perfringens</name>
    <dbReference type="NCBI Taxonomy" id="1502"/>
    <lineage>
        <taxon>Bacteria</taxon>
        <taxon>Bacillati</taxon>
        <taxon>Bacillota</taxon>
        <taxon>Clostridia</taxon>
        <taxon>Eubacteriales</taxon>
        <taxon>Clostridiaceae</taxon>
        <taxon>Clostridium</taxon>
    </lineage>
</organism>
<proteinExistence type="predicted"/>
<keyword evidence="1" id="KW-0472">Membrane</keyword>
<sequence>MIRIYLSILIALIGLILLIKTVYDAIKKEKFNGNIFSISLLLICIPYINILQIII</sequence>
<feature type="transmembrane region" description="Helical" evidence="1">
    <location>
        <begin position="35"/>
        <end position="54"/>
    </location>
</feature>
<evidence type="ECO:0000256" key="1">
    <source>
        <dbReference type="SAM" id="Phobius"/>
    </source>
</evidence>
<evidence type="ECO:0000313" key="2">
    <source>
        <dbReference type="EMBL" id="HAT4308364.1"/>
    </source>
</evidence>
<dbReference type="RefSeq" id="WP_004456656.1">
    <property type="nucleotide sequence ID" value="NZ_CATNXJ010000012.1"/>
</dbReference>
<comment type="caution">
    <text evidence="2">The sequence shown here is derived from an EMBL/GenBank/DDBJ whole genome shotgun (WGS) entry which is preliminary data.</text>
</comment>
<reference evidence="2" key="2">
    <citation type="submission" date="2020-07" db="EMBL/GenBank/DDBJ databases">
        <authorList>
            <consortium name="NCBI Pathogen Detection Project"/>
        </authorList>
    </citation>
    <scope>NUCLEOTIDE SEQUENCE</scope>
    <source>
        <strain evidence="2">C8</strain>
    </source>
</reference>
<feature type="transmembrane region" description="Helical" evidence="1">
    <location>
        <begin position="6"/>
        <end position="23"/>
    </location>
</feature>
<gene>
    <name evidence="2" type="ORF">I9080_002175</name>
</gene>
<keyword evidence="1" id="KW-0812">Transmembrane</keyword>
<dbReference type="AlphaFoldDB" id="A0A8H9R021"/>
<keyword evidence="1" id="KW-1133">Transmembrane helix</keyword>
<protein>
    <submittedName>
        <fullName evidence="2">Uncharacterized protein</fullName>
    </submittedName>
</protein>